<evidence type="ECO:0000256" key="3">
    <source>
        <dbReference type="ARBA" id="ARBA00022448"/>
    </source>
</evidence>
<evidence type="ECO:0000313" key="14">
    <source>
        <dbReference type="Proteomes" id="UP000663844"/>
    </source>
</evidence>
<organism evidence="13 14">
    <name type="scientific">Adineta steineri</name>
    <dbReference type="NCBI Taxonomy" id="433720"/>
    <lineage>
        <taxon>Eukaryota</taxon>
        <taxon>Metazoa</taxon>
        <taxon>Spiralia</taxon>
        <taxon>Gnathifera</taxon>
        <taxon>Rotifera</taxon>
        <taxon>Eurotatoria</taxon>
        <taxon>Bdelloidea</taxon>
        <taxon>Adinetida</taxon>
        <taxon>Adinetidae</taxon>
        <taxon>Adineta</taxon>
    </lineage>
</organism>
<evidence type="ECO:0000256" key="6">
    <source>
        <dbReference type="ARBA" id="ARBA00022989"/>
    </source>
</evidence>
<evidence type="ECO:0000256" key="7">
    <source>
        <dbReference type="ARBA" id="ARBA00023053"/>
    </source>
</evidence>
<proteinExistence type="inferred from homology"/>
<dbReference type="GO" id="GO:0005886">
    <property type="term" value="C:plasma membrane"/>
    <property type="evidence" value="ECO:0007669"/>
    <property type="project" value="UniProtKB-SubCell"/>
</dbReference>
<feature type="transmembrane region" description="Helical" evidence="12">
    <location>
        <begin position="48"/>
        <end position="68"/>
    </location>
</feature>
<keyword evidence="5 12" id="KW-0812">Transmembrane</keyword>
<keyword evidence="10" id="KW-0739">Sodium transport</keyword>
<dbReference type="AlphaFoldDB" id="A0A820QCU1"/>
<evidence type="ECO:0000256" key="1">
    <source>
        <dbReference type="ARBA" id="ARBA00004651"/>
    </source>
</evidence>
<comment type="subcellular location">
    <subcellularLocation>
        <location evidence="1">Cell membrane</location>
        <topology evidence="1">Multi-pass membrane protein</topology>
    </subcellularLocation>
</comment>
<gene>
    <name evidence="13" type="ORF">OXD698_LOCUS52430</name>
</gene>
<dbReference type="GO" id="GO:0015293">
    <property type="term" value="F:symporter activity"/>
    <property type="evidence" value="ECO:0007669"/>
    <property type="project" value="TreeGrafter"/>
</dbReference>
<feature type="transmembrane region" description="Helical" evidence="12">
    <location>
        <begin position="80"/>
        <end position="102"/>
    </location>
</feature>
<keyword evidence="9 12" id="KW-0472">Membrane</keyword>
<comment type="similarity">
    <text evidence="2 11">Belongs to the sodium:solute symporter (SSF) (TC 2.A.21) family.</text>
</comment>
<dbReference type="InterPro" id="IPR038377">
    <property type="entry name" value="Na/Glc_symporter_sf"/>
</dbReference>
<dbReference type="PROSITE" id="PS50283">
    <property type="entry name" value="NA_SOLUT_SYMP_3"/>
    <property type="match status" value="1"/>
</dbReference>
<evidence type="ECO:0000256" key="2">
    <source>
        <dbReference type="ARBA" id="ARBA00006434"/>
    </source>
</evidence>
<dbReference type="InterPro" id="IPR001734">
    <property type="entry name" value="Na/solute_symporter"/>
</dbReference>
<evidence type="ECO:0000256" key="10">
    <source>
        <dbReference type="ARBA" id="ARBA00023201"/>
    </source>
</evidence>
<evidence type="ECO:0000256" key="12">
    <source>
        <dbReference type="SAM" id="Phobius"/>
    </source>
</evidence>
<dbReference type="PANTHER" id="PTHR42985:SF40">
    <property type="entry name" value="LD47995P-RELATED"/>
    <property type="match status" value="1"/>
</dbReference>
<dbReference type="GO" id="GO:0006814">
    <property type="term" value="P:sodium ion transport"/>
    <property type="evidence" value="ECO:0007669"/>
    <property type="project" value="UniProtKB-KW"/>
</dbReference>
<protein>
    <submittedName>
        <fullName evidence="13">Uncharacterized protein</fullName>
    </submittedName>
</protein>
<reference evidence="13" key="1">
    <citation type="submission" date="2021-02" db="EMBL/GenBank/DDBJ databases">
        <authorList>
            <person name="Nowell W R."/>
        </authorList>
    </citation>
    <scope>NUCLEOTIDE SEQUENCE</scope>
</reference>
<dbReference type="Pfam" id="PF00474">
    <property type="entry name" value="SSF"/>
    <property type="match status" value="1"/>
</dbReference>
<feature type="non-terminal residue" evidence="13">
    <location>
        <position position="1"/>
    </location>
</feature>
<name>A0A820QCU1_9BILA</name>
<dbReference type="EMBL" id="CAJOAZ010028454">
    <property type="protein sequence ID" value="CAF4417545.1"/>
    <property type="molecule type" value="Genomic_DNA"/>
</dbReference>
<accession>A0A820QCU1</accession>
<evidence type="ECO:0000256" key="11">
    <source>
        <dbReference type="RuleBase" id="RU362091"/>
    </source>
</evidence>
<sequence length="103" mass="11520">ALLFNSIGLFYGFIDKRRKKKKGDGENGTIEQSTNTARDYLLAGKSMGVFPTAMSLLASFMSAITILGTPAEIYIYGTQYWIICISYIFTVYLTATLFMPMFV</sequence>
<keyword evidence="7" id="KW-0915">Sodium</keyword>
<keyword evidence="6 12" id="KW-1133">Transmembrane helix</keyword>
<comment type="caution">
    <text evidence="13">The sequence shown here is derived from an EMBL/GenBank/DDBJ whole genome shotgun (WGS) entry which is preliminary data.</text>
</comment>
<dbReference type="Gene3D" id="1.20.1730.10">
    <property type="entry name" value="Sodium/glucose cotransporter"/>
    <property type="match status" value="1"/>
</dbReference>
<evidence type="ECO:0000256" key="8">
    <source>
        <dbReference type="ARBA" id="ARBA00023065"/>
    </source>
</evidence>
<evidence type="ECO:0000256" key="5">
    <source>
        <dbReference type="ARBA" id="ARBA00022692"/>
    </source>
</evidence>
<keyword evidence="4" id="KW-1003">Cell membrane</keyword>
<dbReference type="PANTHER" id="PTHR42985">
    <property type="entry name" value="SODIUM-COUPLED MONOCARBOXYLATE TRANSPORTER"/>
    <property type="match status" value="1"/>
</dbReference>
<keyword evidence="3" id="KW-0813">Transport</keyword>
<evidence type="ECO:0000256" key="4">
    <source>
        <dbReference type="ARBA" id="ARBA00022475"/>
    </source>
</evidence>
<dbReference type="InterPro" id="IPR051163">
    <property type="entry name" value="Sodium:Solute_Symporter_SSF"/>
</dbReference>
<evidence type="ECO:0000256" key="9">
    <source>
        <dbReference type="ARBA" id="ARBA00023136"/>
    </source>
</evidence>
<evidence type="ECO:0000313" key="13">
    <source>
        <dbReference type="EMBL" id="CAF4417545.1"/>
    </source>
</evidence>
<feature type="non-terminal residue" evidence="13">
    <location>
        <position position="103"/>
    </location>
</feature>
<dbReference type="Proteomes" id="UP000663844">
    <property type="component" value="Unassembled WGS sequence"/>
</dbReference>
<keyword evidence="8" id="KW-0406">Ion transport</keyword>